<protein>
    <submittedName>
        <fullName evidence="2">Uncharacterized protein</fullName>
    </submittedName>
</protein>
<dbReference type="InterPro" id="IPR009003">
    <property type="entry name" value="Peptidase_S1_PA"/>
</dbReference>
<feature type="compositionally biased region" description="Low complexity" evidence="1">
    <location>
        <begin position="42"/>
        <end position="70"/>
    </location>
</feature>
<evidence type="ECO:0000313" key="2">
    <source>
        <dbReference type="EMBL" id="TCD60356.1"/>
    </source>
</evidence>
<feature type="region of interest" description="Disordered" evidence="1">
    <location>
        <begin position="37"/>
        <end position="70"/>
    </location>
</feature>
<dbReference type="AlphaFoldDB" id="A0A4R0R2Z6"/>
<gene>
    <name evidence="2" type="ORF">EIP91_010316</name>
</gene>
<dbReference type="Proteomes" id="UP000292702">
    <property type="component" value="Unassembled WGS sequence"/>
</dbReference>
<evidence type="ECO:0000313" key="3">
    <source>
        <dbReference type="Proteomes" id="UP000292702"/>
    </source>
</evidence>
<dbReference type="OrthoDB" id="5424209at2759"/>
<evidence type="ECO:0000256" key="1">
    <source>
        <dbReference type="SAM" id="MobiDB-lite"/>
    </source>
</evidence>
<keyword evidence="3" id="KW-1185">Reference proteome</keyword>
<name>A0A4R0R2Z6_9APHY</name>
<sequence length="586" mass="64376">MGHAVFDFKFSGLRLAYYPCQILVLVLASNDSCHSYREPTDTTKITPKPSSSSCLSTTSRTGTDTTATATASRFPASDEEAELYYHGLPSQPVLVARTGSIEYISRYILNCHFPRARRRTLRPAGPHKIAEVWEELGPVIVSILDRENVNWTSLDVVRIGFVDEPKVSAPVVLWIGVELESLSSDVGNDVALECKELLLAHGIGDVEVEIREATVETLGGPPLLYPDCYVDPIWAERAPFTFAHGIPICARRTPWVEGTGGFFLDEGDGSEKLYLVTTRHAVLPPADTEPGAFEHPSTPCDVLLLSNASFQNHMTVIEDNIRGLDRRIDSAVRAIQRPQGKEPMSQQEMASLYQDCRRKKCLNTFRQELSTQWMDEDSRRLGHIVYSPPFGDLAVIEIDASKIPSSFTGNVLALGDKYDYAQLAQMAHAKYEDFPFTQIVIDHLLSLQGTMTIEDMLDTSSDHGEPALMVVFKNGKTTGLTVGLAHNILSFTRSWGRSGVSISRGWAITSFDWKSTPFALAGDSGSVVVNGKGQIGGMITSGSGHEGACDLIYATPVSCILDTIRSYEPLANVRFTPGPFDDWMAC</sequence>
<organism evidence="2 3">
    <name type="scientific">Steccherinum ochraceum</name>
    <dbReference type="NCBI Taxonomy" id="92696"/>
    <lineage>
        <taxon>Eukaryota</taxon>
        <taxon>Fungi</taxon>
        <taxon>Dikarya</taxon>
        <taxon>Basidiomycota</taxon>
        <taxon>Agaricomycotina</taxon>
        <taxon>Agaricomycetes</taxon>
        <taxon>Polyporales</taxon>
        <taxon>Steccherinaceae</taxon>
        <taxon>Steccherinum</taxon>
    </lineage>
</organism>
<dbReference type="EMBL" id="RWJN01000611">
    <property type="protein sequence ID" value="TCD60356.1"/>
    <property type="molecule type" value="Genomic_DNA"/>
</dbReference>
<dbReference type="STRING" id="92696.A0A4R0R2Z6"/>
<dbReference type="SUPFAM" id="SSF50494">
    <property type="entry name" value="Trypsin-like serine proteases"/>
    <property type="match status" value="1"/>
</dbReference>
<comment type="caution">
    <text evidence="2">The sequence shown here is derived from an EMBL/GenBank/DDBJ whole genome shotgun (WGS) entry which is preliminary data.</text>
</comment>
<proteinExistence type="predicted"/>
<reference evidence="2 3" key="1">
    <citation type="submission" date="2018-11" db="EMBL/GenBank/DDBJ databases">
        <title>Genome assembly of Steccherinum ochraceum LE-BIN_3174, the white-rot fungus of the Steccherinaceae family (The Residual Polyporoid clade, Polyporales, Basidiomycota).</title>
        <authorList>
            <person name="Fedorova T.V."/>
            <person name="Glazunova O.A."/>
            <person name="Landesman E.O."/>
            <person name="Moiseenko K.V."/>
            <person name="Psurtseva N.V."/>
            <person name="Savinova O.S."/>
            <person name="Shakhova N.V."/>
            <person name="Tyazhelova T.V."/>
            <person name="Vasina D.V."/>
        </authorList>
    </citation>
    <scope>NUCLEOTIDE SEQUENCE [LARGE SCALE GENOMIC DNA]</scope>
    <source>
        <strain evidence="2 3">LE-BIN_3174</strain>
    </source>
</reference>
<accession>A0A4R0R2Z6</accession>